<sequence>MVLALKSISLFYTAFSPCSVPIKNCQSLLGLLCELQSHLDFLAPHNPSDSQVPCQLRYALNRQWKGQSPYNKRGSFLP</sequence>
<evidence type="ECO:0000313" key="1">
    <source>
        <dbReference type="EMBL" id="OCM70653.1"/>
    </source>
</evidence>
<comment type="caution">
    <text evidence="1">The sequence shown here is derived from an EMBL/GenBank/DDBJ whole genome shotgun (WGS) entry which is preliminary data.</text>
</comment>
<dbReference type="RefSeq" id="WP_000241961.1">
    <property type="nucleotide sequence ID" value="NZ_JAAADK010000014.1"/>
</dbReference>
<proteinExistence type="predicted"/>
<dbReference type="AlphaFoldDB" id="A0A853P0U6"/>
<reference evidence="1 2" key="1">
    <citation type="journal article" date="2016" name="Sci. Rep.">
        <title>Serotype IV Streptococcus agalactiae ST-452 has arisen from large genomic recombination events between CC23 and the hypervirulent CC17 lineages.</title>
        <authorList>
            <person name="Campisi E."/>
            <person name="Rinaudo C.D."/>
            <person name="Donati C."/>
            <person name="Barucco M."/>
            <person name="Torricelli G."/>
            <person name="Edwards M.S."/>
            <person name="Baker C.J."/>
            <person name="Margarit I."/>
            <person name="Rosini R."/>
        </authorList>
    </citation>
    <scope>NUCLEOTIDE SEQUENCE [LARGE SCALE GENOMIC DNA]</scope>
    <source>
        <strain evidence="1 2">CZ-PW-140</strain>
    </source>
</reference>
<name>A0A853P0U6_STRAG</name>
<protein>
    <submittedName>
        <fullName evidence="1">Uncharacterized protein</fullName>
    </submittedName>
</protein>
<dbReference type="Proteomes" id="UP000093122">
    <property type="component" value="Unassembled WGS sequence"/>
</dbReference>
<organism evidence="1 2">
    <name type="scientific">Streptococcus agalactiae</name>
    <dbReference type="NCBI Taxonomy" id="1311"/>
    <lineage>
        <taxon>Bacteria</taxon>
        <taxon>Bacillati</taxon>
        <taxon>Bacillota</taxon>
        <taxon>Bacilli</taxon>
        <taxon>Lactobacillales</taxon>
        <taxon>Streptococcaceae</taxon>
        <taxon>Streptococcus</taxon>
    </lineage>
</organism>
<gene>
    <name evidence="1" type="ORF">AX245_03745</name>
</gene>
<evidence type="ECO:0000313" key="2">
    <source>
        <dbReference type="Proteomes" id="UP000093122"/>
    </source>
</evidence>
<dbReference type="EMBL" id="MAWT01000044">
    <property type="protein sequence ID" value="OCM70653.1"/>
    <property type="molecule type" value="Genomic_DNA"/>
</dbReference>
<accession>A0A853P0U6</accession>